<dbReference type="SUPFAM" id="SSF46894">
    <property type="entry name" value="C-terminal effector domain of the bipartite response regulators"/>
    <property type="match status" value="1"/>
</dbReference>
<dbReference type="InterPro" id="IPR011990">
    <property type="entry name" value="TPR-like_helical_dom_sf"/>
</dbReference>
<dbReference type="Gene3D" id="1.10.10.10">
    <property type="entry name" value="Winged helix-like DNA-binding domain superfamily/Winged helix DNA-binding domain"/>
    <property type="match status" value="1"/>
</dbReference>
<dbReference type="Pfam" id="PF03704">
    <property type="entry name" value="BTAD"/>
    <property type="match status" value="1"/>
</dbReference>
<name>A0A919Q9W2_9ACTN</name>
<dbReference type="Proteomes" id="UP000640052">
    <property type="component" value="Unassembled WGS sequence"/>
</dbReference>
<dbReference type="PANTHER" id="PTHR35807:SF1">
    <property type="entry name" value="TRANSCRIPTIONAL REGULATOR REDD"/>
    <property type="match status" value="1"/>
</dbReference>
<keyword evidence="5" id="KW-1185">Reference proteome</keyword>
<evidence type="ECO:0000256" key="1">
    <source>
        <dbReference type="ARBA" id="ARBA00023015"/>
    </source>
</evidence>
<accession>A0A919Q9W2</accession>
<dbReference type="InterPro" id="IPR016032">
    <property type="entry name" value="Sig_transdc_resp-reg_C-effctor"/>
</dbReference>
<dbReference type="Gene3D" id="1.25.40.10">
    <property type="entry name" value="Tetratricopeptide repeat domain"/>
    <property type="match status" value="1"/>
</dbReference>
<dbReference type="SMART" id="SM01043">
    <property type="entry name" value="BTAD"/>
    <property type="match status" value="1"/>
</dbReference>
<reference evidence="4" key="1">
    <citation type="submission" date="2021-01" db="EMBL/GenBank/DDBJ databases">
        <title>Whole genome shotgun sequence of Acrocarpospora phusangensis NBRC 108782.</title>
        <authorList>
            <person name="Komaki H."/>
            <person name="Tamura T."/>
        </authorList>
    </citation>
    <scope>NUCLEOTIDE SEQUENCE</scope>
    <source>
        <strain evidence="4">NBRC 108782</strain>
    </source>
</reference>
<organism evidence="4 5">
    <name type="scientific">Acrocarpospora phusangensis</name>
    <dbReference type="NCBI Taxonomy" id="1070424"/>
    <lineage>
        <taxon>Bacteria</taxon>
        <taxon>Bacillati</taxon>
        <taxon>Actinomycetota</taxon>
        <taxon>Actinomycetes</taxon>
        <taxon>Streptosporangiales</taxon>
        <taxon>Streptosporangiaceae</taxon>
        <taxon>Acrocarpospora</taxon>
    </lineage>
</organism>
<gene>
    <name evidence="4" type="ORF">Aph01nite_35240</name>
</gene>
<proteinExistence type="predicted"/>
<evidence type="ECO:0000313" key="5">
    <source>
        <dbReference type="Proteomes" id="UP000640052"/>
    </source>
</evidence>
<dbReference type="CDD" id="cd15831">
    <property type="entry name" value="BTAD"/>
    <property type="match status" value="1"/>
</dbReference>
<sequence>MGLNFQLLGPFEIVDNVRPISLTAHKPRALLAMLLLNSGKLVLWHRMLEELWDAAQPASAMSNLRTYATELRRIVFAGGAQLVSDPDGLRLLTDRDQVDVEIFGDLCWRAKQSQVDGDLCSAERAYELALGLWRGPALTGLCRGPILAAAAAALDERRLGVLEDWFDVRLDLTTTNQCSASALTEDLRRHLAEHPIRERPHRQLVVTLYRLGDIAGALHACSGAREVLQRSLGLDPDGRIDLLHTAILRRDTDLLRPDVQNRVTGSARGTV</sequence>
<dbReference type="InterPro" id="IPR051677">
    <property type="entry name" value="AfsR-DnrI-RedD_regulator"/>
</dbReference>
<dbReference type="PANTHER" id="PTHR35807">
    <property type="entry name" value="TRANSCRIPTIONAL REGULATOR REDD-RELATED"/>
    <property type="match status" value="1"/>
</dbReference>
<dbReference type="EMBL" id="BOOA01000026">
    <property type="protein sequence ID" value="GIH25214.1"/>
    <property type="molecule type" value="Genomic_DNA"/>
</dbReference>
<keyword evidence="1" id="KW-0805">Transcription regulation</keyword>
<dbReference type="InterPro" id="IPR036388">
    <property type="entry name" value="WH-like_DNA-bd_sf"/>
</dbReference>
<evidence type="ECO:0000313" key="4">
    <source>
        <dbReference type="EMBL" id="GIH25214.1"/>
    </source>
</evidence>
<evidence type="ECO:0000259" key="3">
    <source>
        <dbReference type="SMART" id="SM01043"/>
    </source>
</evidence>
<dbReference type="SUPFAM" id="SSF48452">
    <property type="entry name" value="TPR-like"/>
    <property type="match status" value="1"/>
</dbReference>
<keyword evidence="2" id="KW-0804">Transcription</keyword>
<protein>
    <recommendedName>
        <fullName evidence="3">Bacterial transcriptional activator domain-containing protein</fullName>
    </recommendedName>
</protein>
<comment type="caution">
    <text evidence="4">The sequence shown here is derived from an EMBL/GenBank/DDBJ whole genome shotgun (WGS) entry which is preliminary data.</text>
</comment>
<dbReference type="GO" id="GO:0003677">
    <property type="term" value="F:DNA binding"/>
    <property type="evidence" value="ECO:0007669"/>
    <property type="project" value="InterPro"/>
</dbReference>
<evidence type="ECO:0000256" key="2">
    <source>
        <dbReference type="ARBA" id="ARBA00023163"/>
    </source>
</evidence>
<dbReference type="InterPro" id="IPR005158">
    <property type="entry name" value="BTAD"/>
</dbReference>
<dbReference type="GO" id="GO:0006355">
    <property type="term" value="P:regulation of DNA-templated transcription"/>
    <property type="evidence" value="ECO:0007669"/>
    <property type="project" value="InterPro"/>
</dbReference>
<dbReference type="AlphaFoldDB" id="A0A919Q9W2"/>
<feature type="domain" description="Bacterial transcriptional activator" evidence="3">
    <location>
        <begin position="98"/>
        <end position="248"/>
    </location>
</feature>